<gene>
    <name evidence="1" type="ORF">B4N89_47195</name>
</gene>
<organism evidence="1 2">
    <name type="scientific">Embleya scabrispora</name>
    <dbReference type="NCBI Taxonomy" id="159449"/>
    <lineage>
        <taxon>Bacteria</taxon>
        <taxon>Bacillati</taxon>
        <taxon>Actinomycetota</taxon>
        <taxon>Actinomycetes</taxon>
        <taxon>Kitasatosporales</taxon>
        <taxon>Streptomycetaceae</taxon>
        <taxon>Embleya</taxon>
    </lineage>
</organism>
<evidence type="ECO:0008006" key="3">
    <source>
        <dbReference type="Google" id="ProtNLM"/>
    </source>
</evidence>
<dbReference type="AlphaFoldDB" id="A0A1T3NIA7"/>
<protein>
    <recommendedName>
        <fullName evidence="3">DUF1877 domain-containing protein</fullName>
    </recommendedName>
</protein>
<proteinExistence type="predicted"/>
<comment type="caution">
    <text evidence="1">The sequence shown here is derived from an EMBL/GenBank/DDBJ whole genome shotgun (WGS) entry which is preliminary data.</text>
</comment>
<dbReference type="EMBL" id="MWQN01000007">
    <property type="protein sequence ID" value="OPC76445.1"/>
    <property type="molecule type" value="Genomic_DNA"/>
</dbReference>
<dbReference type="RefSeq" id="WP_078982882.1">
    <property type="nucleotide sequence ID" value="NZ_MWQN01000007.1"/>
</dbReference>
<keyword evidence="2" id="KW-1185">Reference proteome</keyword>
<evidence type="ECO:0000313" key="1">
    <source>
        <dbReference type="EMBL" id="OPC76445.1"/>
    </source>
</evidence>
<accession>A0A1T3NIA7</accession>
<reference evidence="1 2" key="1">
    <citation type="submission" date="2017-03" db="EMBL/GenBank/DDBJ databases">
        <title>Draft genome sequence of Streptomyces scabrisporus NF3, endophyte isolated from Amphipterygium adstringens.</title>
        <authorList>
            <person name="Vazquez M."/>
            <person name="Ceapa C.D."/>
            <person name="Rodriguez Luna D."/>
            <person name="Sanchez Esquivel S."/>
        </authorList>
    </citation>
    <scope>NUCLEOTIDE SEQUENCE [LARGE SCALE GENOMIC DNA]</scope>
    <source>
        <strain evidence="1 2">NF3</strain>
    </source>
</reference>
<evidence type="ECO:0000313" key="2">
    <source>
        <dbReference type="Proteomes" id="UP000190037"/>
    </source>
</evidence>
<dbReference type="OrthoDB" id="4274517at2"/>
<dbReference type="Proteomes" id="UP000190037">
    <property type="component" value="Unassembled WGS sequence"/>
</dbReference>
<dbReference type="InterPro" id="IPR035944">
    <property type="entry name" value="YfbM-like_sf"/>
</dbReference>
<name>A0A1T3NIA7_9ACTN</name>
<dbReference type="InterPro" id="IPR015068">
    <property type="entry name" value="DUF1877"/>
</dbReference>
<dbReference type="Pfam" id="PF08974">
    <property type="entry name" value="DUF1877"/>
    <property type="match status" value="1"/>
</dbReference>
<dbReference type="Gene3D" id="3.40.1760.10">
    <property type="entry name" value="YfbM-like super family"/>
    <property type="match status" value="1"/>
</dbReference>
<sequence length="143" mass="15266">MEDCLDLNWDAWPLPALFRRAGLESASVIAIDRALDGDPGGDIAFLDHDGVYDGMTEPPDLLAPGAVAEIAAALDAVDADRVLAAIPPTAEETATVFRFRVEDIVALMAGIGLVPYVAGALDRLRAFYAEAARRDLAMVVWID</sequence>